<evidence type="ECO:0000256" key="1">
    <source>
        <dbReference type="ARBA" id="ARBA00022574"/>
    </source>
</evidence>
<dbReference type="PANTHER" id="PTHR19848:SF8">
    <property type="entry name" value="F-BOX AND WD REPEAT DOMAIN CONTAINING 7"/>
    <property type="match status" value="1"/>
</dbReference>
<feature type="repeat" description="WD" evidence="3">
    <location>
        <begin position="1168"/>
        <end position="1191"/>
    </location>
</feature>
<dbReference type="Proteomes" id="UP000242367">
    <property type="component" value="Unassembled WGS sequence"/>
</dbReference>
<reference evidence="5 6" key="1">
    <citation type="journal article" date="2017" name="Chemistry">
        <title>Isolation, Biosynthesis and Chemical Modifications of Rubterolones A-F: Rare Tropolone Alkaloids from Actinomadura sp. 5-2.</title>
        <authorList>
            <person name="Guo H."/>
            <person name="Benndorf R."/>
            <person name="Leichnitz D."/>
            <person name="Klassen J.L."/>
            <person name="Vollmers J."/>
            <person name="Gorls H."/>
            <person name="Steinacker M."/>
            <person name="Weigel C."/>
            <person name="Dahse H.M."/>
            <person name="Kaster A.K."/>
            <person name="de Beer Z.W."/>
            <person name="Poulsen M."/>
            <person name="Beemelmanns C."/>
        </authorList>
    </citation>
    <scope>NUCLEOTIDE SEQUENCE [LARGE SCALE GENOMIC DNA]</scope>
    <source>
        <strain evidence="5 6">5-2</strain>
    </source>
</reference>
<dbReference type="SUPFAM" id="SSF50978">
    <property type="entry name" value="WD40 repeat-like"/>
    <property type="match status" value="2"/>
</dbReference>
<dbReference type="InterPro" id="IPR036322">
    <property type="entry name" value="WD40_repeat_dom_sf"/>
</dbReference>
<dbReference type="Pfam" id="PF13365">
    <property type="entry name" value="Trypsin_2"/>
    <property type="match status" value="1"/>
</dbReference>
<dbReference type="CDD" id="cd00200">
    <property type="entry name" value="WD40"/>
    <property type="match status" value="2"/>
</dbReference>
<dbReference type="PROSITE" id="PS00678">
    <property type="entry name" value="WD_REPEATS_1"/>
    <property type="match status" value="2"/>
</dbReference>
<protein>
    <submittedName>
        <fullName evidence="5">WD domain, G-beta repeat</fullName>
    </submittedName>
</protein>
<evidence type="ECO:0000313" key="5">
    <source>
        <dbReference type="EMBL" id="POM22762.1"/>
    </source>
</evidence>
<dbReference type="Gene3D" id="3.40.50.300">
    <property type="entry name" value="P-loop containing nucleotide triphosphate hydrolases"/>
    <property type="match status" value="1"/>
</dbReference>
<dbReference type="InterPro" id="IPR015943">
    <property type="entry name" value="WD40/YVTN_repeat-like_dom_sf"/>
</dbReference>
<dbReference type="InterPro" id="IPR049052">
    <property type="entry name" value="nSTAND1"/>
</dbReference>
<feature type="domain" description="Novel STAND NTPase 1" evidence="4">
    <location>
        <begin position="248"/>
        <end position="427"/>
    </location>
</feature>
<dbReference type="SUPFAM" id="SSF50494">
    <property type="entry name" value="Trypsin-like serine proteases"/>
    <property type="match status" value="1"/>
</dbReference>
<dbReference type="RefSeq" id="WP_103565453.1">
    <property type="nucleotide sequence ID" value="NZ_MTBP01000004.1"/>
</dbReference>
<dbReference type="PRINTS" id="PR00320">
    <property type="entry name" value="GPROTEINBRPT"/>
</dbReference>
<keyword evidence="6" id="KW-1185">Reference proteome</keyword>
<accession>A0A2P4UCK6</accession>
<feature type="repeat" description="WD" evidence="3">
    <location>
        <begin position="1282"/>
        <end position="1326"/>
    </location>
</feature>
<dbReference type="PROSITE" id="PS50082">
    <property type="entry name" value="WD_REPEATS_2"/>
    <property type="match status" value="8"/>
</dbReference>
<dbReference type="Gene3D" id="2.130.10.10">
    <property type="entry name" value="YVTN repeat-like/Quinoprotein amine dehydrogenase"/>
    <property type="match status" value="4"/>
</dbReference>
<gene>
    <name evidence="5" type="ORF">BTM25_49660</name>
</gene>
<feature type="repeat" description="WD" evidence="3">
    <location>
        <begin position="749"/>
        <end position="793"/>
    </location>
</feature>
<sequence length="1361" mass="145125">MSPFPGDSASPHAADSAWAALVFAGDRALGSAVLVDATRLLTCDHVAVGDDLWVEFPKSERDDERYRVVRIERAPRYDLALLTLDGPCGVAPAPVRHPPPAGLVDRAWWTFGYPDGEAHGNDARGVVGIDLGRGFVRLDARPDSRSTLRRGFSGSGLWSPEYQAVVGVVVEANPAGDGKAVTFHKAISCFPDAKLDRLAAWTAGDADEVARTSWGITRRPVSGWNLSDDPETARHWSPRARGVTVDSERGHRFEGRDAALTEIVGWLDAARPDRRVLVVTGSPGVGKSAVLGRIVTTADSVLRAELPADDKGVRATPGTVQCAVHAKGKTALEVAAEIARAASAPLPERPDDLAPAVRAELTERPRPFAIVVDALDEASTPVDARRVVGDIVLPLAQTCADVGVRLVVGTRRHDDIGDLLETFGAARALIDLDLPEYFELRDLTAYALATLQLKGSERPGNPYDDIDIAKPVAERIAERSDRNFLVAGLVAKSHGLYDTDPVDPNVLSFVGTVDNALHAFLARVPPVRGVPAADLLTVLALAYAQAPGLPADLWRIAVNALTDVPFTDRDLRAFARSSAANFLVETAHGQSYRLFHQALDDVLLEARAKLTPRAEDERAIATAFLAHGRATGWDDAPAYLLRSLSAHAAPAGMLDALLVDTGYILHADMPRLLADKHLARTHAGRTRVRLLDLTPQARRADPAERLAMLALTEKMEGIEGTFNALTGTADVPYRPIWATTRHRQEVTRFEGHTGPVRSLCALALPDGTVVLASAAADDTVRVWDPTTGSTRHVLNVGINWVRVMCAVPLPTGGTLLATAGELSGIRVWDPVTGTETYRVRGYAGLVNGLCALNDRDGTPLLVSGSTDGKLRIWDPVTGQLLRRFDGFRGALCTVPGDGPLLASGSADGSIRVWDPITGVTHRLLDDFGEPGKAMCALPGADGRVVLAISVGAHSVYLCDLQDGTTRPLGSHYAMGRAMCALPEPGGDARLAIIGDERVVRIRQVHGGSGYRVFEGHTDWVRAVCAFPVPGGGTLMATGGDDHTVRIWDYAGGDMSSGTREAVGSANALCSFTDLDGRALLAAAGSDGKVEIVDESNGASVLSYRPHNRSVNAVCVLPVPDGVYLATVGNDGTVRISDPCTGQHRHLRNEHERSVNAVCMLAIPGGRTLLVTGSNDCKARIWDLRTGRVRHDLSGHTNGVRAVCAVPFPGQDVLLATAGDDWTVRLWDPRTASPRAVLEGHTGGINALAVVPDAGGGVLLASASNDRTVRLWDPETWTVRQVLEGHTDWVNAVCVLPRRDGRVRLATASNDRTVRVWDLRSASSLTIPVHHTAHAVASVTSGLAVGMDAGIALIRLDERNVT</sequence>
<evidence type="ECO:0000256" key="2">
    <source>
        <dbReference type="ARBA" id="ARBA00022737"/>
    </source>
</evidence>
<dbReference type="InterPro" id="IPR027417">
    <property type="entry name" value="P-loop_NTPase"/>
</dbReference>
<dbReference type="Pfam" id="PF20703">
    <property type="entry name" value="nSTAND1"/>
    <property type="match status" value="1"/>
</dbReference>
<feature type="repeat" description="WD" evidence="3">
    <location>
        <begin position="860"/>
        <end position="883"/>
    </location>
</feature>
<proteinExistence type="predicted"/>
<keyword evidence="1 3" id="KW-0853">WD repeat</keyword>
<dbReference type="SUPFAM" id="SSF52540">
    <property type="entry name" value="P-loop containing nucleoside triphosphate hydrolases"/>
    <property type="match status" value="1"/>
</dbReference>
<feature type="repeat" description="WD" evidence="3">
    <location>
        <begin position="1013"/>
        <end position="1048"/>
    </location>
</feature>
<dbReference type="InterPro" id="IPR019775">
    <property type="entry name" value="WD40_repeat_CS"/>
</dbReference>
<name>A0A2P4UCK6_9ACTN</name>
<evidence type="ECO:0000313" key="6">
    <source>
        <dbReference type="Proteomes" id="UP000242367"/>
    </source>
</evidence>
<dbReference type="InterPro" id="IPR001680">
    <property type="entry name" value="WD40_rpt"/>
</dbReference>
<organism evidence="5 6">
    <name type="scientific">Actinomadura rubteroloni</name>
    <dbReference type="NCBI Taxonomy" id="1926885"/>
    <lineage>
        <taxon>Bacteria</taxon>
        <taxon>Bacillati</taxon>
        <taxon>Actinomycetota</taxon>
        <taxon>Actinomycetes</taxon>
        <taxon>Streptosporangiales</taxon>
        <taxon>Thermomonosporaceae</taxon>
        <taxon>Actinomadura</taxon>
    </lineage>
</organism>
<evidence type="ECO:0000256" key="3">
    <source>
        <dbReference type="PROSITE-ProRule" id="PRU00221"/>
    </source>
</evidence>
<comment type="caution">
    <text evidence="5">The sequence shown here is derived from an EMBL/GenBank/DDBJ whole genome shotgun (WGS) entry which is preliminary data.</text>
</comment>
<dbReference type="InterPro" id="IPR009003">
    <property type="entry name" value="Peptidase_S1_PA"/>
</dbReference>
<evidence type="ECO:0000259" key="4">
    <source>
        <dbReference type="Pfam" id="PF20703"/>
    </source>
</evidence>
<feature type="repeat" description="WD" evidence="3">
    <location>
        <begin position="1237"/>
        <end position="1272"/>
    </location>
</feature>
<keyword evidence="2" id="KW-0677">Repeat</keyword>
<dbReference type="PROSITE" id="PS50294">
    <property type="entry name" value="WD_REPEATS_REGION"/>
    <property type="match status" value="4"/>
</dbReference>
<dbReference type="PANTHER" id="PTHR19848">
    <property type="entry name" value="WD40 REPEAT PROTEIN"/>
    <property type="match status" value="1"/>
</dbReference>
<dbReference type="EMBL" id="MTBP01000004">
    <property type="protein sequence ID" value="POM22762.1"/>
    <property type="molecule type" value="Genomic_DNA"/>
</dbReference>
<dbReference type="Gene3D" id="2.40.10.10">
    <property type="entry name" value="Trypsin-like serine proteases"/>
    <property type="match status" value="1"/>
</dbReference>
<dbReference type="InterPro" id="IPR043504">
    <property type="entry name" value="Peptidase_S1_PA_chymotrypsin"/>
</dbReference>
<feature type="repeat" description="WD" evidence="3">
    <location>
        <begin position="1192"/>
        <end position="1236"/>
    </location>
</feature>
<dbReference type="Pfam" id="PF00400">
    <property type="entry name" value="WD40"/>
    <property type="match status" value="9"/>
</dbReference>
<dbReference type="SMART" id="SM00320">
    <property type="entry name" value="WD40"/>
    <property type="match status" value="10"/>
</dbReference>
<feature type="repeat" description="WD" evidence="3">
    <location>
        <begin position="897"/>
        <end position="914"/>
    </location>
</feature>
<dbReference type="InterPro" id="IPR020472">
    <property type="entry name" value="WD40_PAC1"/>
</dbReference>